<feature type="compositionally biased region" description="Basic residues" evidence="6">
    <location>
        <begin position="24"/>
        <end position="37"/>
    </location>
</feature>
<dbReference type="FunFam" id="2.130.10.10:FF:000963">
    <property type="entry name" value="AGAP001362-PA-like protein"/>
    <property type="match status" value="1"/>
</dbReference>
<feature type="region of interest" description="Disordered" evidence="6">
    <location>
        <begin position="497"/>
        <end position="524"/>
    </location>
</feature>
<evidence type="ECO:0000256" key="2">
    <source>
        <dbReference type="ARBA" id="ARBA00022574"/>
    </source>
</evidence>
<reference evidence="7 8" key="1">
    <citation type="journal article" date="2017" name="Gigascience">
        <title>Draft genome of the honey bee ectoparasitic mite, Tropilaelaps mercedesae, is shaped by the parasitic life history.</title>
        <authorList>
            <person name="Dong X."/>
            <person name="Armstrong S.D."/>
            <person name="Xia D."/>
            <person name="Makepeace B.L."/>
            <person name="Darby A.C."/>
            <person name="Kadowaki T."/>
        </authorList>
    </citation>
    <scope>NUCLEOTIDE SEQUENCE [LARGE SCALE GENOMIC DNA]</scope>
    <source>
        <strain evidence="7">Wuxi-XJTLU</strain>
    </source>
</reference>
<feature type="compositionally biased region" description="Low complexity" evidence="6">
    <location>
        <begin position="552"/>
        <end position="571"/>
    </location>
</feature>
<dbReference type="Proteomes" id="UP000192247">
    <property type="component" value="Unassembled WGS sequence"/>
</dbReference>
<evidence type="ECO:0000256" key="5">
    <source>
        <dbReference type="PROSITE-ProRule" id="PRU00221"/>
    </source>
</evidence>
<evidence type="ECO:0000256" key="6">
    <source>
        <dbReference type="SAM" id="MobiDB-lite"/>
    </source>
</evidence>
<dbReference type="GO" id="GO:0005847">
    <property type="term" value="C:mRNA cleavage and polyadenylation specificity factor complex"/>
    <property type="evidence" value="ECO:0007669"/>
    <property type="project" value="TreeGrafter"/>
</dbReference>
<evidence type="ECO:0000256" key="3">
    <source>
        <dbReference type="ARBA" id="ARBA00022737"/>
    </source>
</evidence>
<evidence type="ECO:0000256" key="4">
    <source>
        <dbReference type="ARBA" id="ARBA00023242"/>
    </source>
</evidence>
<evidence type="ECO:0000313" key="8">
    <source>
        <dbReference type="Proteomes" id="UP000192247"/>
    </source>
</evidence>
<feature type="repeat" description="WD" evidence="5">
    <location>
        <begin position="316"/>
        <end position="357"/>
    </location>
</feature>
<feature type="region of interest" description="Disordered" evidence="6">
    <location>
        <begin position="430"/>
        <end position="483"/>
    </location>
</feature>
<dbReference type="STRING" id="418985.A0A1V9XTG4"/>
<dbReference type="AlphaFoldDB" id="A0A1V9XTG4"/>
<feature type="repeat" description="WD" evidence="5">
    <location>
        <begin position="189"/>
        <end position="221"/>
    </location>
</feature>
<evidence type="ECO:0000313" key="7">
    <source>
        <dbReference type="EMBL" id="OQR76731.1"/>
    </source>
</evidence>
<organism evidence="7 8">
    <name type="scientific">Tropilaelaps mercedesae</name>
    <dbReference type="NCBI Taxonomy" id="418985"/>
    <lineage>
        <taxon>Eukaryota</taxon>
        <taxon>Metazoa</taxon>
        <taxon>Ecdysozoa</taxon>
        <taxon>Arthropoda</taxon>
        <taxon>Chelicerata</taxon>
        <taxon>Arachnida</taxon>
        <taxon>Acari</taxon>
        <taxon>Parasitiformes</taxon>
        <taxon>Mesostigmata</taxon>
        <taxon>Gamasina</taxon>
        <taxon>Dermanyssoidea</taxon>
        <taxon>Laelapidae</taxon>
        <taxon>Tropilaelaps</taxon>
    </lineage>
</organism>
<keyword evidence="2 5" id="KW-0853">WD repeat</keyword>
<comment type="caution">
    <text evidence="7">The sequence shown here is derived from an EMBL/GenBank/DDBJ whole genome shotgun (WGS) entry which is preliminary data.</text>
</comment>
<dbReference type="PROSITE" id="PS50082">
    <property type="entry name" value="WD_REPEATS_2"/>
    <property type="match status" value="7"/>
</dbReference>
<dbReference type="EMBL" id="MNPL01004467">
    <property type="protein sequence ID" value="OQR76731.1"/>
    <property type="molecule type" value="Genomic_DNA"/>
</dbReference>
<feature type="compositionally biased region" description="Basic residues" evidence="6">
    <location>
        <begin position="508"/>
        <end position="517"/>
    </location>
</feature>
<feature type="repeat" description="WD" evidence="5">
    <location>
        <begin position="272"/>
        <end position="298"/>
    </location>
</feature>
<comment type="subcellular location">
    <subcellularLocation>
        <location evidence="1">Nucleus</location>
    </subcellularLocation>
</comment>
<dbReference type="FunCoup" id="A0A1V9XTG4">
    <property type="interactions" value="672"/>
</dbReference>
<protein>
    <submittedName>
        <fullName evidence="7">Pre-mRNA 3' end processing protein WDR33-like</fullName>
    </submittedName>
</protein>
<dbReference type="FunFam" id="2.130.10.10:FF:000237">
    <property type="entry name" value="Flowering time control protein FY"/>
    <property type="match status" value="1"/>
</dbReference>
<feature type="repeat" description="WD" evidence="5">
    <location>
        <begin position="403"/>
        <end position="434"/>
    </location>
</feature>
<dbReference type="SUPFAM" id="SSF50978">
    <property type="entry name" value="WD40 repeat-like"/>
    <property type="match status" value="1"/>
</dbReference>
<dbReference type="InterPro" id="IPR036322">
    <property type="entry name" value="WD40_repeat_dom_sf"/>
</dbReference>
<dbReference type="InterPro" id="IPR001680">
    <property type="entry name" value="WD40_rpt"/>
</dbReference>
<dbReference type="InParanoid" id="A0A1V9XTG4"/>
<dbReference type="PANTHER" id="PTHR22836:SF0">
    <property type="entry name" value="PRE-MRNA 3' END PROCESSING PROTEIN WDR33"/>
    <property type="match status" value="1"/>
</dbReference>
<dbReference type="Pfam" id="PF00400">
    <property type="entry name" value="WD40"/>
    <property type="match status" value="7"/>
</dbReference>
<keyword evidence="4" id="KW-0539">Nucleus</keyword>
<dbReference type="SMART" id="SM00320">
    <property type="entry name" value="WD40"/>
    <property type="match status" value="7"/>
</dbReference>
<proteinExistence type="predicted"/>
<feature type="compositionally biased region" description="Gly residues" evidence="6">
    <location>
        <begin position="698"/>
        <end position="710"/>
    </location>
</feature>
<evidence type="ECO:0000256" key="1">
    <source>
        <dbReference type="ARBA" id="ARBA00004123"/>
    </source>
</evidence>
<keyword evidence="8" id="KW-1185">Reference proteome</keyword>
<feature type="compositionally biased region" description="Pro residues" evidence="6">
    <location>
        <begin position="642"/>
        <end position="652"/>
    </location>
</feature>
<feature type="repeat" description="WD" evidence="5">
    <location>
        <begin position="359"/>
        <end position="401"/>
    </location>
</feature>
<feature type="region of interest" description="Disordered" evidence="6">
    <location>
        <begin position="536"/>
        <end position="787"/>
    </location>
</feature>
<dbReference type="PROSITE" id="PS50294">
    <property type="entry name" value="WD_REPEATS_REGION"/>
    <property type="match status" value="4"/>
</dbReference>
<gene>
    <name evidence="7" type="ORF">BIW11_07593</name>
</gene>
<dbReference type="InterPro" id="IPR045245">
    <property type="entry name" value="Pfs2-like"/>
</dbReference>
<feature type="compositionally biased region" description="Basic and acidic residues" evidence="6">
    <location>
        <begin position="438"/>
        <end position="447"/>
    </location>
</feature>
<feature type="compositionally biased region" description="Low complexity" evidence="6">
    <location>
        <begin position="604"/>
        <end position="641"/>
    </location>
</feature>
<dbReference type="InterPro" id="IPR015943">
    <property type="entry name" value="WD40/YVTN_repeat-like_dom_sf"/>
</dbReference>
<name>A0A1V9XTG4_9ACAR</name>
<dbReference type="PANTHER" id="PTHR22836">
    <property type="entry name" value="WD40 REPEAT PROTEIN"/>
    <property type="match status" value="1"/>
</dbReference>
<dbReference type="Gene3D" id="2.130.10.10">
    <property type="entry name" value="YVTN repeat-like/Quinoprotein amine dehydrogenase"/>
    <property type="match status" value="3"/>
</dbReference>
<feature type="compositionally biased region" description="Pro residues" evidence="6">
    <location>
        <begin position="586"/>
        <end position="603"/>
    </location>
</feature>
<feature type="region of interest" description="Disordered" evidence="6">
    <location>
        <begin position="17"/>
        <end position="61"/>
    </location>
</feature>
<feature type="repeat" description="WD" evidence="5">
    <location>
        <begin position="230"/>
        <end position="264"/>
    </location>
</feature>
<dbReference type="CDD" id="cd00200">
    <property type="entry name" value="WD40"/>
    <property type="match status" value="1"/>
</dbReference>
<dbReference type="OrthoDB" id="16717at2759"/>
<accession>A0A1V9XTG4</accession>
<sequence length="787" mass="86011">MSVQTQVYAKPRHQFMPSWVPRNQHGHHGHRGHHHNNSHGGYHGNRDHHGGGGKPLGGLHGTNAAISASALPAEFDGKRLRKAVARKTVDYNASLSDWIMSRVWQRDHRDAPAPQPDPSYQLRLPPPAGLTHSPVNAVTTKFVRAATNKMKCPVFCVTWTPEGRRLITGASSGEFTLWNGLTFNFETILQAHDLAVRCMTWSRGDQWMVTGDHGGYIKYWQSNMNNVRMFQGHKEAVRGISFCPTDAKFSSCSDDGTVRVWDFQRCFEERILRGHGSDVKCVDWHPQKALIVSGSKDSQQPVKLWCPKAGRSVATIHAHKSTVMDARWNRNGHWLLTASRDHLIKLFDVRKLNVEMQTFRGHKREACTLAWHPVHEDIFASGGSDGSVMFWAVGSDKELGGMEQAHESCVWSLAWHPVGHILCTGSNDHTSKFWTRNRPGDRMRDRYNLNTLPRGSNALAGEEDDDEGGGRAQAAPEPNIPGMGIDAEQLQRLKEGSIPGLDDDKPQKKTPHSKPIHKGFQQQWLENRAPVVFQQTGDESQPSDGQVPPNHPANSNNSVSSNNGHPNSHPVMGPPQQFGHPGMPHGVPPGAPPGWPEGGPPPGMNMQGYGPHPGHMHMPPPQGFMGPQQGQQQQQQQQQFPGVPPHPGPPGPGHQMGWIGQQGPPPQGQHQQHLHPDQGSWQGPPGPPGMHDGHWGPMSGGDGNGMGGEWMRGAHGHPVPPHPHAAQWGQPPGPAGGQMWPRERSRGGGPNQGVRGPPHNPMGGGAPQHGAGGHHWPGPNTGGGSWR</sequence>
<dbReference type="GO" id="GO:0031124">
    <property type="term" value="P:mRNA 3'-end processing"/>
    <property type="evidence" value="ECO:0007669"/>
    <property type="project" value="InterPro"/>
</dbReference>
<feature type="repeat" description="WD" evidence="5">
    <location>
        <begin position="147"/>
        <end position="179"/>
    </location>
</feature>
<keyword evidence="3" id="KW-0677">Repeat</keyword>
<feature type="compositionally biased region" description="Gly residues" evidence="6">
    <location>
        <begin position="762"/>
        <end position="787"/>
    </location>
</feature>